<dbReference type="AlphaFoldDB" id="A0A3N2GN75"/>
<protein>
    <submittedName>
        <fullName evidence="7">DNA-binding transcriptional LysR family regulator</fullName>
    </submittedName>
</protein>
<dbReference type="Gene3D" id="3.40.190.290">
    <property type="match status" value="1"/>
</dbReference>
<dbReference type="SUPFAM" id="SSF53850">
    <property type="entry name" value="Periplasmic binding protein-like II"/>
    <property type="match status" value="1"/>
</dbReference>
<evidence type="ECO:0000313" key="7">
    <source>
        <dbReference type="EMBL" id="ROS38081.1"/>
    </source>
</evidence>
<evidence type="ECO:0000313" key="8">
    <source>
        <dbReference type="Proteomes" id="UP000274843"/>
    </source>
</evidence>
<dbReference type="SUPFAM" id="SSF46785">
    <property type="entry name" value="Winged helix' DNA-binding domain"/>
    <property type="match status" value="1"/>
</dbReference>
<dbReference type="Proteomes" id="UP000274843">
    <property type="component" value="Unassembled WGS sequence"/>
</dbReference>
<comment type="caution">
    <text evidence="7">The sequence shown here is derived from an EMBL/GenBank/DDBJ whole genome shotgun (WGS) entry which is preliminary data.</text>
</comment>
<dbReference type="InterPro" id="IPR050950">
    <property type="entry name" value="HTH-type_LysR_regulators"/>
</dbReference>
<reference evidence="7 8" key="1">
    <citation type="submission" date="2018-11" db="EMBL/GenBank/DDBJ databases">
        <title>Sequencing the genomes of 1000 actinobacteria strains.</title>
        <authorList>
            <person name="Klenk H.-P."/>
        </authorList>
    </citation>
    <scope>NUCLEOTIDE SEQUENCE [LARGE SCALE GENOMIC DNA]</scope>
    <source>
        <strain evidence="7 8">DSM 44348</strain>
    </source>
</reference>
<dbReference type="InterPro" id="IPR005119">
    <property type="entry name" value="LysR_subst-bd"/>
</dbReference>
<dbReference type="GO" id="GO:0003700">
    <property type="term" value="F:DNA-binding transcription factor activity"/>
    <property type="evidence" value="ECO:0007669"/>
    <property type="project" value="InterPro"/>
</dbReference>
<keyword evidence="4" id="KW-0804">Transcription</keyword>
<evidence type="ECO:0000256" key="4">
    <source>
        <dbReference type="ARBA" id="ARBA00023163"/>
    </source>
</evidence>
<dbReference type="GO" id="GO:0005829">
    <property type="term" value="C:cytosol"/>
    <property type="evidence" value="ECO:0007669"/>
    <property type="project" value="TreeGrafter"/>
</dbReference>
<evidence type="ECO:0000259" key="6">
    <source>
        <dbReference type="PROSITE" id="PS50931"/>
    </source>
</evidence>
<evidence type="ECO:0000256" key="3">
    <source>
        <dbReference type="ARBA" id="ARBA00023125"/>
    </source>
</evidence>
<dbReference type="EMBL" id="RKHY01000001">
    <property type="protein sequence ID" value="ROS38081.1"/>
    <property type="molecule type" value="Genomic_DNA"/>
</dbReference>
<feature type="region of interest" description="Disordered" evidence="5">
    <location>
        <begin position="299"/>
        <end position="334"/>
    </location>
</feature>
<evidence type="ECO:0000256" key="1">
    <source>
        <dbReference type="ARBA" id="ARBA00009437"/>
    </source>
</evidence>
<dbReference type="Pfam" id="PF00126">
    <property type="entry name" value="HTH_1"/>
    <property type="match status" value="1"/>
</dbReference>
<feature type="compositionally biased region" description="Polar residues" evidence="5">
    <location>
        <begin position="311"/>
        <end position="325"/>
    </location>
</feature>
<feature type="domain" description="HTH lysR-type" evidence="6">
    <location>
        <begin position="9"/>
        <end position="63"/>
    </location>
</feature>
<evidence type="ECO:0000256" key="2">
    <source>
        <dbReference type="ARBA" id="ARBA00023015"/>
    </source>
</evidence>
<proteinExistence type="inferred from homology"/>
<organism evidence="7 8">
    <name type="scientific">Amycolatopsis thermoflava</name>
    <dbReference type="NCBI Taxonomy" id="84480"/>
    <lineage>
        <taxon>Bacteria</taxon>
        <taxon>Bacillati</taxon>
        <taxon>Actinomycetota</taxon>
        <taxon>Actinomycetes</taxon>
        <taxon>Pseudonocardiales</taxon>
        <taxon>Pseudonocardiaceae</taxon>
        <taxon>Amycolatopsis</taxon>
        <taxon>Amycolatopsis methanolica group</taxon>
    </lineage>
</organism>
<dbReference type="PANTHER" id="PTHR30419">
    <property type="entry name" value="HTH-TYPE TRANSCRIPTIONAL REGULATOR YBHD"/>
    <property type="match status" value="1"/>
</dbReference>
<dbReference type="PRINTS" id="PR00039">
    <property type="entry name" value="HTHLYSR"/>
</dbReference>
<dbReference type="InterPro" id="IPR036388">
    <property type="entry name" value="WH-like_DNA-bd_sf"/>
</dbReference>
<dbReference type="FunFam" id="1.10.10.10:FF:000001">
    <property type="entry name" value="LysR family transcriptional regulator"/>
    <property type="match status" value="1"/>
</dbReference>
<gene>
    <name evidence="7" type="ORF">EDD35_0345</name>
</gene>
<accession>A0A3N2GN75</accession>
<name>A0A3N2GN75_9PSEU</name>
<comment type="similarity">
    <text evidence="1">Belongs to the LysR transcriptional regulatory family.</text>
</comment>
<dbReference type="Gene3D" id="1.10.10.10">
    <property type="entry name" value="Winged helix-like DNA-binding domain superfamily/Winged helix DNA-binding domain"/>
    <property type="match status" value="1"/>
</dbReference>
<sequence>MDGSVVERRQLEYFVAIVEHGGFTAAAKALHVAQPSLSRSIGKLEHELGVTLFHRVGRHAVLSTAGEALADRARLVLRDLDALRAAAGAIGDGAAGRVDVAATSSSGLEPVTSVIAELARRHPGVTVSTSSAMSAAEVVAMVLQGRCEVGVCGSAERPSGQGLVTHHLRDEEFLLVVPPGALDVPGPSVGPEVLRGMRFVVTKPATAVRALFDRLAATVGDMTIAAEAGDRGVVLPMVLKGIGAGLMPDGWSDLALRAGADVYRFDPPERLPQWLVHRGGPLTAATRAFIDTTLGTAPAGQDSVAARSESLRSTQNSLPSGSARTAQPDPSGFR</sequence>
<dbReference type="InterPro" id="IPR036390">
    <property type="entry name" value="WH_DNA-bd_sf"/>
</dbReference>
<dbReference type="Pfam" id="PF03466">
    <property type="entry name" value="LysR_substrate"/>
    <property type="match status" value="1"/>
</dbReference>
<evidence type="ECO:0000256" key="5">
    <source>
        <dbReference type="SAM" id="MobiDB-lite"/>
    </source>
</evidence>
<dbReference type="CDD" id="cd05466">
    <property type="entry name" value="PBP2_LTTR_substrate"/>
    <property type="match status" value="1"/>
</dbReference>
<keyword evidence="3 7" id="KW-0238">DNA-binding</keyword>
<keyword evidence="8" id="KW-1185">Reference proteome</keyword>
<dbReference type="GO" id="GO:0003677">
    <property type="term" value="F:DNA binding"/>
    <property type="evidence" value="ECO:0007669"/>
    <property type="project" value="UniProtKB-KW"/>
</dbReference>
<dbReference type="InterPro" id="IPR000847">
    <property type="entry name" value="LysR_HTH_N"/>
</dbReference>
<keyword evidence="2" id="KW-0805">Transcription regulation</keyword>
<dbReference type="PROSITE" id="PS50931">
    <property type="entry name" value="HTH_LYSR"/>
    <property type="match status" value="1"/>
</dbReference>